<evidence type="ECO:0000256" key="7">
    <source>
        <dbReference type="PIRNR" id="PIRNR036427"/>
    </source>
</evidence>
<dbReference type="InterPro" id="IPR014776">
    <property type="entry name" value="4pyrrole_Mease_sub2"/>
</dbReference>
<evidence type="ECO:0000259" key="8">
    <source>
        <dbReference type="Pfam" id="PF00590"/>
    </source>
</evidence>
<keyword evidence="5 9" id="KW-0808">Transferase</keyword>
<evidence type="ECO:0000256" key="2">
    <source>
        <dbReference type="ARBA" id="ARBA00005879"/>
    </source>
</evidence>
<dbReference type="InterPro" id="IPR012382">
    <property type="entry name" value="CobI/CbiL"/>
</dbReference>
<evidence type="ECO:0000256" key="3">
    <source>
        <dbReference type="ARBA" id="ARBA00022573"/>
    </source>
</evidence>
<dbReference type="EMBL" id="JACOPG010000001">
    <property type="protein sequence ID" value="MBC5685413.1"/>
    <property type="molecule type" value="Genomic_DNA"/>
</dbReference>
<dbReference type="EC" id="2.1.1.130" evidence="9"/>
<evidence type="ECO:0000256" key="5">
    <source>
        <dbReference type="ARBA" id="ARBA00022679"/>
    </source>
</evidence>
<dbReference type="InterPro" id="IPR014777">
    <property type="entry name" value="4pyrrole_Mease_sub1"/>
</dbReference>
<keyword evidence="6" id="KW-0949">S-adenosyl-L-methionine</keyword>
<dbReference type="Gene3D" id="3.40.1010.10">
    <property type="entry name" value="Cobalt-precorrin-4 Transmethylase, Domain 1"/>
    <property type="match status" value="1"/>
</dbReference>
<comment type="pathway">
    <text evidence="1">Cofactor biosynthesis; adenosylcobalamin biosynthesis.</text>
</comment>
<keyword evidence="10" id="KW-1185">Reference proteome</keyword>
<evidence type="ECO:0000313" key="9">
    <source>
        <dbReference type="EMBL" id="MBC5685413.1"/>
    </source>
</evidence>
<keyword evidence="4 9" id="KW-0489">Methyltransferase</keyword>
<proteinExistence type="inferred from homology"/>
<dbReference type="NCBIfam" id="TIGR01467">
    <property type="entry name" value="cobI_cbiL"/>
    <property type="match status" value="1"/>
</dbReference>
<dbReference type="GO" id="GO:0032259">
    <property type="term" value="P:methylation"/>
    <property type="evidence" value="ECO:0007669"/>
    <property type="project" value="UniProtKB-KW"/>
</dbReference>
<organism evidence="9 10">
    <name type="scientific">Roseburia lenta</name>
    <dbReference type="NCBI Taxonomy" id="2763061"/>
    <lineage>
        <taxon>Bacteria</taxon>
        <taxon>Bacillati</taxon>
        <taxon>Bacillota</taxon>
        <taxon>Clostridia</taxon>
        <taxon>Lachnospirales</taxon>
        <taxon>Lachnospiraceae</taxon>
        <taxon>Roseburia</taxon>
    </lineage>
</organism>
<feature type="domain" description="Tetrapyrrole methylase" evidence="8">
    <location>
        <begin position="5"/>
        <end position="213"/>
    </location>
</feature>
<keyword evidence="3" id="KW-0169">Cobalamin biosynthesis</keyword>
<dbReference type="GO" id="GO:0030788">
    <property type="term" value="F:precorrin-2 C20-methyltransferase activity"/>
    <property type="evidence" value="ECO:0007669"/>
    <property type="project" value="UniProtKB-EC"/>
</dbReference>
<gene>
    <name evidence="9" type="primary">cobI</name>
    <name evidence="9" type="ORF">H8R94_02095</name>
</gene>
<name>A0ABR7GE80_9FIRM</name>
<dbReference type="CDD" id="cd11645">
    <property type="entry name" value="Precorrin_2_C20_MT"/>
    <property type="match status" value="1"/>
</dbReference>
<dbReference type="PIRSF" id="PIRSF036427">
    <property type="entry name" value="Precrrn-2_mtase"/>
    <property type="match status" value="1"/>
</dbReference>
<dbReference type="InterPro" id="IPR035996">
    <property type="entry name" value="4pyrrol_Methylase_sf"/>
</dbReference>
<accession>A0ABR7GE80</accession>
<sequence length="230" mass="25094">MAGILAGVGVGPGDPELLTIKACRALKACDLLVLPAKTKEKCYAYQIAVQAVPQLAEKACLYMDFPMIKDQKALDAQMDQNTKEIISWLKKNKNIVFVTIGDPSIYATYHYIHRRVVAQGYEAKIISGIPSFLAVAARLGISLADRDQQIHVIPGSYDTEDAKDYPGTRIYMKAGKSLAHLKAGLQREVESGKTLEVYAVANCGMENEKVMIGLDVLEGDAGYLTTVIVK</sequence>
<comment type="similarity">
    <text evidence="2 7">Belongs to the precorrin methyltransferase family.</text>
</comment>
<comment type="caution">
    <text evidence="9">The sequence shown here is derived from an EMBL/GenBank/DDBJ whole genome shotgun (WGS) entry which is preliminary data.</text>
</comment>
<evidence type="ECO:0000256" key="4">
    <source>
        <dbReference type="ARBA" id="ARBA00022603"/>
    </source>
</evidence>
<evidence type="ECO:0000313" key="10">
    <source>
        <dbReference type="Proteomes" id="UP000643810"/>
    </source>
</evidence>
<dbReference type="SUPFAM" id="SSF53790">
    <property type="entry name" value="Tetrapyrrole methylase"/>
    <property type="match status" value="1"/>
</dbReference>
<dbReference type="Proteomes" id="UP000643810">
    <property type="component" value="Unassembled WGS sequence"/>
</dbReference>
<dbReference type="InterPro" id="IPR006364">
    <property type="entry name" value="CobI/CbiL/CobIJ_dom"/>
</dbReference>
<dbReference type="InterPro" id="IPR000878">
    <property type="entry name" value="4pyrrol_Mease"/>
</dbReference>
<evidence type="ECO:0000256" key="1">
    <source>
        <dbReference type="ARBA" id="ARBA00004953"/>
    </source>
</evidence>
<dbReference type="Gene3D" id="3.30.950.10">
    <property type="entry name" value="Methyltransferase, Cobalt-precorrin-4 Transmethylase, Domain 2"/>
    <property type="match status" value="1"/>
</dbReference>
<dbReference type="RefSeq" id="WP_186853739.1">
    <property type="nucleotide sequence ID" value="NZ_JACOPG010000001.1"/>
</dbReference>
<dbReference type="PANTHER" id="PTHR43467:SF2">
    <property type="entry name" value="COBALT-PRECORRIN-2 C(20)-METHYLTRANSFERASE"/>
    <property type="match status" value="1"/>
</dbReference>
<protein>
    <submittedName>
        <fullName evidence="9">Precorrin-2 C(20)-methyltransferase</fullName>
        <ecNumber evidence="9">2.1.1.130</ecNumber>
    </submittedName>
</protein>
<reference evidence="9 10" key="1">
    <citation type="submission" date="2020-08" db="EMBL/GenBank/DDBJ databases">
        <title>Genome public.</title>
        <authorList>
            <person name="Liu C."/>
            <person name="Sun Q."/>
        </authorList>
    </citation>
    <scope>NUCLEOTIDE SEQUENCE [LARGE SCALE GENOMIC DNA]</scope>
    <source>
        <strain evidence="9 10">NSJ-9</strain>
    </source>
</reference>
<dbReference type="Pfam" id="PF00590">
    <property type="entry name" value="TP_methylase"/>
    <property type="match status" value="1"/>
</dbReference>
<dbReference type="PANTHER" id="PTHR43467">
    <property type="entry name" value="COBALT-PRECORRIN-2 C(20)-METHYLTRANSFERASE"/>
    <property type="match status" value="1"/>
</dbReference>
<evidence type="ECO:0000256" key="6">
    <source>
        <dbReference type="ARBA" id="ARBA00022691"/>
    </source>
</evidence>